<keyword evidence="1" id="KW-0812">Transmembrane</keyword>
<keyword evidence="1" id="KW-1133">Transmembrane helix</keyword>
<sequence>MTMPIVCILDLYEWIVNYSNEETPSNYTILHEIRKCIKNHLKTQRHWSSTVYEIKSNIDIKFKQKKKKKKCNRIKDKYLEVDKLFPIIKTKINRPLTSNSIINLTSFPMFRRSLDSVLSSSSSSDESNCSKKSINDNNNNGIFIINNSSSLYSLASYIENILLIKCSKLSQNLDNDKLHIEANIPCFLIFWKQFEDCIKFKNCYLNEYISLWQQLRDVLLLTGLSLKYPTWSGYQLSNIINRVIPEKILLKENYKLNNDMKLEDPMIYGFNELNYFFLNHPDDFFDLNTVSKLIQEELKKITKLINEKNTKISCVDIELDMNKTSSDVIINSNDLSIVPKLTSNNGKLCNYIERTSLEFTIADTRLVSFDDTIFDNYILNKEDLNNYIIRLSDKIGLMITRQNIERVINHNKFQYIRQLNNQNSNKYEYLLTILQQCIQKLNIVDNIMKEQCIYNDEIFTNFISNIGDLSRNCMDIAEKINNLTINLLNNDNNNDSDNDNNNDNNNNNLYDKKIFIQKSYNKSIFWSFLFIFLFGILFIITSKDKIIISSNIKNDNIEDFKSLNFYENIWMRSSDCLLAKWEYEGQNINICDIIGDIIMIHQCFTIL</sequence>
<dbReference type="Proteomes" id="UP000186804">
    <property type="component" value="Unassembled WGS sequence"/>
</dbReference>
<dbReference type="OrthoDB" id="344228at2759"/>
<feature type="transmembrane region" description="Helical" evidence="1">
    <location>
        <begin position="523"/>
        <end position="540"/>
    </location>
</feature>
<dbReference type="GeneID" id="92364506"/>
<dbReference type="RefSeq" id="XP_067067152.1">
    <property type="nucleotide sequence ID" value="XM_067210567.1"/>
</dbReference>
<gene>
    <name evidence="2" type="ORF">cand_003210</name>
</gene>
<dbReference type="EMBL" id="LRBS01000102">
    <property type="protein sequence ID" value="OII73496.1"/>
    <property type="molecule type" value="Genomic_DNA"/>
</dbReference>
<accession>A0A1J4MH15</accession>
<evidence type="ECO:0000313" key="2">
    <source>
        <dbReference type="EMBL" id="OII73496.1"/>
    </source>
</evidence>
<keyword evidence="1" id="KW-0472">Membrane</keyword>
<evidence type="ECO:0000313" key="3">
    <source>
        <dbReference type="Proteomes" id="UP000186804"/>
    </source>
</evidence>
<proteinExistence type="predicted"/>
<name>A0A1J4MH15_9CRYT</name>
<dbReference type="AlphaFoldDB" id="A0A1J4MH15"/>
<comment type="caution">
    <text evidence="2">The sequence shown here is derived from an EMBL/GenBank/DDBJ whole genome shotgun (WGS) entry which is preliminary data.</text>
</comment>
<keyword evidence="3" id="KW-1185">Reference proteome</keyword>
<evidence type="ECO:0000256" key="1">
    <source>
        <dbReference type="SAM" id="Phobius"/>
    </source>
</evidence>
<reference evidence="2 3" key="1">
    <citation type="submission" date="2016-10" db="EMBL/GenBank/DDBJ databases">
        <title>Reductive evolution of mitochondrial metabolism and differential evolution of invasion-related proteins in Cryptosporidium.</title>
        <authorList>
            <person name="Liu S."/>
            <person name="Roellig D.M."/>
            <person name="Guo Y."/>
            <person name="Li N."/>
            <person name="Frace M.A."/>
            <person name="Tang K."/>
            <person name="Zhang L."/>
            <person name="Feng Y."/>
            <person name="Xiao L."/>
        </authorList>
    </citation>
    <scope>NUCLEOTIDE SEQUENCE [LARGE SCALE GENOMIC DNA]</scope>
    <source>
        <strain evidence="2">30847</strain>
    </source>
</reference>
<organism evidence="2 3">
    <name type="scientific">Cryptosporidium andersoni</name>
    <dbReference type="NCBI Taxonomy" id="117008"/>
    <lineage>
        <taxon>Eukaryota</taxon>
        <taxon>Sar</taxon>
        <taxon>Alveolata</taxon>
        <taxon>Apicomplexa</taxon>
        <taxon>Conoidasida</taxon>
        <taxon>Coccidia</taxon>
        <taxon>Eucoccidiorida</taxon>
        <taxon>Eimeriorina</taxon>
        <taxon>Cryptosporidiidae</taxon>
        <taxon>Cryptosporidium</taxon>
    </lineage>
</organism>
<dbReference type="VEuPathDB" id="CryptoDB:cand_003210"/>
<protein>
    <submittedName>
        <fullName evidence="2">Uncharacterized protein</fullName>
    </submittedName>
</protein>